<dbReference type="InterPro" id="IPR052995">
    <property type="entry name" value="LMW-PTP"/>
</dbReference>
<protein>
    <recommendedName>
        <fullName evidence="1">Phosphotyrosine protein phosphatase I domain-containing protein</fullName>
    </recommendedName>
</protein>
<dbReference type="InterPro" id="IPR023485">
    <property type="entry name" value="Ptyr_pPase"/>
</dbReference>
<dbReference type="PANTHER" id="PTHR47439:SF1">
    <property type="entry name" value="ACID PHOSPHATASE"/>
    <property type="match status" value="1"/>
</dbReference>
<dbReference type="Pfam" id="PF01451">
    <property type="entry name" value="LMWPc"/>
    <property type="match status" value="1"/>
</dbReference>
<dbReference type="AlphaFoldDB" id="A0A7S0MY99"/>
<organism evidence="2">
    <name type="scientific">Pyramimonas obovata</name>
    <dbReference type="NCBI Taxonomy" id="1411642"/>
    <lineage>
        <taxon>Eukaryota</taxon>
        <taxon>Viridiplantae</taxon>
        <taxon>Chlorophyta</taxon>
        <taxon>Pyramimonadophyceae</taxon>
        <taxon>Pyramimonadales</taxon>
        <taxon>Pyramimonadaceae</taxon>
        <taxon>Pyramimonas</taxon>
        <taxon>Pyramimonas incertae sedis</taxon>
    </lineage>
</organism>
<dbReference type="EMBL" id="HBFA01007047">
    <property type="protein sequence ID" value="CAD8654883.1"/>
    <property type="molecule type" value="Transcribed_RNA"/>
</dbReference>
<dbReference type="CDD" id="cd16343">
    <property type="entry name" value="LMWPTP"/>
    <property type="match status" value="1"/>
</dbReference>
<feature type="domain" description="Phosphotyrosine protein phosphatase I" evidence="1">
    <location>
        <begin position="101"/>
        <end position="276"/>
    </location>
</feature>
<gene>
    <name evidence="2" type="ORF">POBO1169_LOCUS3670</name>
</gene>
<dbReference type="InterPro" id="IPR036196">
    <property type="entry name" value="Ptyr_pPase_sf"/>
</dbReference>
<evidence type="ECO:0000313" key="2">
    <source>
        <dbReference type="EMBL" id="CAD8654883.1"/>
    </source>
</evidence>
<dbReference type="Gene3D" id="3.40.50.2300">
    <property type="match status" value="1"/>
</dbReference>
<proteinExistence type="predicted"/>
<name>A0A7S0MY99_9CHLO</name>
<dbReference type="SMART" id="SM00226">
    <property type="entry name" value="LMWPc"/>
    <property type="match status" value="1"/>
</dbReference>
<reference evidence="2" key="1">
    <citation type="submission" date="2021-01" db="EMBL/GenBank/DDBJ databases">
        <authorList>
            <person name="Corre E."/>
            <person name="Pelletier E."/>
            <person name="Niang G."/>
            <person name="Scheremetjew M."/>
            <person name="Finn R."/>
            <person name="Kale V."/>
            <person name="Holt S."/>
            <person name="Cochrane G."/>
            <person name="Meng A."/>
            <person name="Brown T."/>
            <person name="Cohen L."/>
        </authorList>
    </citation>
    <scope>NUCLEOTIDE SEQUENCE</scope>
    <source>
        <strain evidence="2">CCMP722</strain>
    </source>
</reference>
<accession>A0A7S0MY99</accession>
<dbReference type="SUPFAM" id="SSF52788">
    <property type="entry name" value="Phosphotyrosine protein phosphatases I"/>
    <property type="match status" value="1"/>
</dbReference>
<evidence type="ECO:0000259" key="1">
    <source>
        <dbReference type="SMART" id="SM00226"/>
    </source>
</evidence>
<sequence>MSSVAQCRSAVCMLWPTAQRADVRSKENRARLISRLSDRYEVLHSNKSADARLLAREKTHVATRLNRNLHISLGACRRQLVSAVMAQPPEDTAQEQQKALTEVLFVCLGDVCRSPAAHAIFQSILDRHGQAHKFHLSNRSTGGGNPSWYKKEGYCFQQGEGCDERMVKAATKRGVHVNSTSRVLTPKDVNRYDTIVAMDRKNVRDIKKAVEEWAKDPDNIIDVGAVMSKVVLMAEHCRNPEHNGMHEVPDPYYGGPQQFELVLDVLEDACTGLLCALCAAEPQGGGDNTFDTFDASEPCIVSDNDAQGNDSKLPCDDVMRQCC</sequence>
<dbReference type="PANTHER" id="PTHR47439">
    <property type="entry name" value="LOW MOLECULAR WEIGHT PHOSPHOTYROSINE PROTEIN PHOSPHATASE-RELATED"/>
    <property type="match status" value="1"/>
</dbReference>